<dbReference type="Pfam" id="PF00482">
    <property type="entry name" value="T2SSF"/>
    <property type="match status" value="1"/>
</dbReference>
<gene>
    <name evidence="8" type="ORF">SAMN02745189_01695</name>
</gene>
<keyword evidence="3 6" id="KW-0812">Transmembrane</keyword>
<evidence type="ECO:0000256" key="1">
    <source>
        <dbReference type="ARBA" id="ARBA00004651"/>
    </source>
</evidence>
<comment type="subcellular location">
    <subcellularLocation>
        <location evidence="1">Cell membrane</location>
        <topology evidence="1">Multi-pass membrane protein</topology>
    </subcellularLocation>
</comment>
<dbReference type="EMBL" id="FRCF01000006">
    <property type="protein sequence ID" value="SHM17747.1"/>
    <property type="molecule type" value="Genomic_DNA"/>
</dbReference>
<feature type="transmembrane region" description="Helical" evidence="6">
    <location>
        <begin position="6"/>
        <end position="26"/>
    </location>
</feature>
<organism evidence="8 9">
    <name type="scientific">Lacicoccus alkaliphilus DSM 16010</name>
    <dbReference type="NCBI Taxonomy" id="1123231"/>
    <lineage>
        <taxon>Bacteria</taxon>
        <taxon>Bacillati</taxon>
        <taxon>Bacillota</taxon>
        <taxon>Bacilli</taxon>
        <taxon>Bacillales</taxon>
        <taxon>Salinicoccaceae</taxon>
        <taxon>Lacicoccus</taxon>
    </lineage>
</organism>
<evidence type="ECO:0000256" key="5">
    <source>
        <dbReference type="ARBA" id="ARBA00023136"/>
    </source>
</evidence>
<reference evidence="8 9" key="1">
    <citation type="submission" date="2016-11" db="EMBL/GenBank/DDBJ databases">
        <authorList>
            <person name="Jaros S."/>
            <person name="Januszkiewicz K."/>
            <person name="Wedrychowicz H."/>
        </authorList>
    </citation>
    <scope>NUCLEOTIDE SEQUENCE [LARGE SCALE GENOMIC DNA]</scope>
    <source>
        <strain evidence="8 9">DSM 16010</strain>
    </source>
</reference>
<keyword evidence="2" id="KW-1003">Cell membrane</keyword>
<feature type="transmembrane region" description="Helical" evidence="6">
    <location>
        <begin position="276"/>
        <end position="300"/>
    </location>
</feature>
<evidence type="ECO:0000256" key="6">
    <source>
        <dbReference type="SAM" id="Phobius"/>
    </source>
</evidence>
<protein>
    <submittedName>
        <fullName evidence="8">Tight adherence protein C</fullName>
    </submittedName>
</protein>
<dbReference type="AlphaFoldDB" id="A0A1M7GPD6"/>
<dbReference type="STRING" id="1123231.SAMN02745189_01695"/>
<dbReference type="GO" id="GO:0005886">
    <property type="term" value="C:plasma membrane"/>
    <property type="evidence" value="ECO:0007669"/>
    <property type="project" value="UniProtKB-SubCell"/>
</dbReference>
<accession>A0A1M7GPD6</accession>
<sequence>MLFLMLSFFISITLMIYAAFSIPAYGNRMIPGRIALYFPDEDVSEDVSIDMEDASFMDRMIKPGWKSLKKRFQKRLAKEKVDKMEVRLLQAGLQLSPVEFKMMQWILSGLLVALSILVTVFFSITAFHGILLILTGIGAGITIPKLNMNIKTKKRQSQALKEIPDFLDLLTISLEAGLGFDAALSKVVAKKPGVLSDEFKFVLEEVRLGRTRKEGLTAMISRLPIEELKSLVFSIIQAEKLGIGMVTVLRVQTEEIRELRKQRAEEKAMKAPVKMLFPMVLFIFPALFVVLLSPAIMQFLDAMQNM</sequence>
<dbReference type="RefSeq" id="WP_072710136.1">
    <property type="nucleotide sequence ID" value="NZ_FRCF01000006.1"/>
</dbReference>
<proteinExistence type="predicted"/>
<evidence type="ECO:0000256" key="4">
    <source>
        <dbReference type="ARBA" id="ARBA00022989"/>
    </source>
</evidence>
<name>A0A1M7GPD6_9BACL</name>
<feature type="transmembrane region" description="Helical" evidence="6">
    <location>
        <begin position="105"/>
        <end position="124"/>
    </location>
</feature>
<dbReference type="PANTHER" id="PTHR35007">
    <property type="entry name" value="INTEGRAL MEMBRANE PROTEIN-RELATED"/>
    <property type="match status" value="1"/>
</dbReference>
<evidence type="ECO:0000256" key="2">
    <source>
        <dbReference type="ARBA" id="ARBA00022475"/>
    </source>
</evidence>
<feature type="domain" description="Type II secretion system protein GspF" evidence="7">
    <location>
        <begin position="166"/>
        <end position="292"/>
    </location>
</feature>
<dbReference type="OrthoDB" id="9810662at2"/>
<keyword evidence="9" id="KW-1185">Reference proteome</keyword>
<keyword evidence="4 6" id="KW-1133">Transmembrane helix</keyword>
<evidence type="ECO:0000256" key="3">
    <source>
        <dbReference type="ARBA" id="ARBA00022692"/>
    </source>
</evidence>
<dbReference type="Proteomes" id="UP000184206">
    <property type="component" value="Unassembled WGS sequence"/>
</dbReference>
<evidence type="ECO:0000313" key="8">
    <source>
        <dbReference type="EMBL" id="SHM17747.1"/>
    </source>
</evidence>
<keyword evidence="5 6" id="KW-0472">Membrane</keyword>
<evidence type="ECO:0000313" key="9">
    <source>
        <dbReference type="Proteomes" id="UP000184206"/>
    </source>
</evidence>
<dbReference type="PANTHER" id="PTHR35007:SF2">
    <property type="entry name" value="PILUS ASSEMBLE PROTEIN"/>
    <property type="match status" value="1"/>
</dbReference>
<evidence type="ECO:0000259" key="7">
    <source>
        <dbReference type="Pfam" id="PF00482"/>
    </source>
</evidence>
<dbReference type="InterPro" id="IPR018076">
    <property type="entry name" value="T2SS_GspF_dom"/>
</dbReference>
<feature type="transmembrane region" description="Helical" evidence="6">
    <location>
        <begin position="130"/>
        <end position="148"/>
    </location>
</feature>